<organism evidence="3 4">
    <name type="scientific">Cryobacterium arcticum</name>
    <dbReference type="NCBI Taxonomy" id="670052"/>
    <lineage>
        <taxon>Bacteria</taxon>
        <taxon>Bacillati</taxon>
        <taxon>Actinomycetota</taxon>
        <taxon>Actinomycetes</taxon>
        <taxon>Micrococcales</taxon>
        <taxon>Microbacteriaceae</taxon>
        <taxon>Cryobacterium</taxon>
    </lineage>
</organism>
<keyword evidence="4" id="KW-1185">Reference proteome</keyword>
<feature type="region of interest" description="Disordered" evidence="1">
    <location>
        <begin position="136"/>
        <end position="167"/>
    </location>
</feature>
<dbReference type="Proteomes" id="UP000246722">
    <property type="component" value="Unassembled WGS sequence"/>
</dbReference>
<protein>
    <submittedName>
        <fullName evidence="3">Uncharacterized protein</fullName>
    </submittedName>
</protein>
<keyword evidence="2" id="KW-0472">Membrane</keyword>
<proteinExistence type="predicted"/>
<dbReference type="AlphaFoldDB" id="A0A317ZQF5"/>
<dbReference type="EMBL" id="QHLY01000012">
    <property type="protein sequence ID" value="PXA68732.1"/>
    <property type="molecule type" value="Genomic_DNA"/>
</dbReference>
<gene>
    <name evidence="3" type="ORF">CTB96_19350</name>
</gene>
<name>A0A317ZQF5_9MICO</name>
<accession>A0A317ZQF5</accession>
<keyword evidence="2" id="KW-1133">Transmembrane helix</keyword>
<feature type="compositionally biased region" description="Polar residues" evidence="1">
    <location>
        <begin position="8"/>
        <end position="35"/>
    </location>
</feature>
<feature type="region of interest" description="Disordered" evidence="1">
    <location>
        <begin position="1"/>
        <end position="38"/>
    </location>
</feature>
<evidence type="ECO:0000313" key="4">
    <source>
        <dbReference type="Proteomes" id="UP000246722"/>
    </source>
</evidence>
<keyword evidence="2" id="KW-0812">Transmembrane</keyword>
<reference evidence="3 4" key="1">
    <citation type="submission" date="2018-05" db="EMBL/GenBank/DDBJ databases">
        <title>Genetic diversity of glacier-inhabiting Cryobacterium bacteria in China and description of Cryobacterium mengkeensis sp. nov. and Arthrobacter glacialis sp. nov.</title>
        <authorList>
            <person name="Liu Q."/>
            <person name="Xin Y.-H."/>
        </authorList>
    </citation>
    <scope>NUCLEOTIDE SEQUENCE [LARGE SCALE GENOMIC DNA]</scope>
    <source>
        <strain evidence="3 4">SK-1</strain>
    </source>
</reference>
<feature type="transmembrane region" description="Helical" evidence="2">
    <location>
        <begin position="176"/>
        <end position="196"/>
    </location>
</feature>
<comment type="caution">
    <text evidence="3">The sequence shown here is derived from an EMBL/GenBank/DDBJ whole genome shotgun (WGS) entry which is preliminary data.</text>
</comment>
<sequence>MLAPTAGTRRSWQDVTPTSGIQVAQAPNDNDPSEQARNDPGFLRAVAAAHHGRWAVADALWWLEHPDLDAPGGAPSPAIRLRALQRRLFAEDGDAAGNAAVAVELRRLEEEIRGETTAIAEAVRVASDLRERLAAPSLEVRPATEDAHQAAPAEPEGPRDRVPAARPAPARARRGWLVGLSVALALVVGVAAGSLLSAGSLPGAAEPTPAPTTEPPQMSSAGAVPATTQPLLAAQVFGRPQTSIDRPLTPLPEVFDPATFRYLGSAGFTDADGNGVTDSPYYAVRGADRMICLVAVPEGSGYLATCAHDAEYPSAGLRLSWQSTDILPAADDGTVPMVLDITVAWLRDSSIETRGSGRQTNTP</sequence>
<feature type="region of interest" description="Disordered" evidence="1">
    <location>
        <begin position="204"/>
        <end position="223"/>
    </location>
</feature>
<evidence type="ECO:0000256" key="1">
    <source>
        <dbReference type="SAM" id="MobiDB-lite"/>
    </source>
</evidence>
<dbReference type="OrthoDB" id="5126396at2"/>
<evidence type="ECO:0000313" key="3">
    <source>
        <dbReference type="EMBL" id="PXA68732.1"/>
    </source>
</evidence>
<evidence type="ECO:0000256" key="2">
    <source>
        <dbReference type="SAM" id="Phobius"/>
    </source>
</evidence>
<dbReference type="RefSeq" id="WP_110128380.1">
    <property type="nucleotide sequence ID" value="NZ_QHLY01000012.1"/>
</dbReference>